<name>A0A177NAJ6_9GAMM</name>
<dbReference type="OrthoDB" id="913551at2"/>
<keyword evidence="2" id="KW-1185">Reference proteome</keyword>
<dbReference type="EMBL" id="LUUK01000196">
    <property type="protein sequence ID" value="OAI14915.1"/>
    <property type="molecule type" value="Genomic_DNA"/>
</dbReference>
<dbReference type="RefSeq" id="WP_064030809.1">
    <property type="nucleotide sequence ID" value="NZ_LUUK01000196.1"/>
</dbReference>
<dbReference type="AlphaFoldDB" id="A0A177NAJ6"/>
<accession>A0A177NAJ6</accession>
<proteinExistence type="predicted"/>
<protein>
    <submittedName>
        <fullName evidence="1">Uncharacterized protein</fullName>
    </submittedName>
</protein>
<dbReference type="STRING" id="702114.A1355_11605"/>
<sequence length="476" mass="53014">MKVLFVGRSVFHFSYYDSLLLGICRKGYQVEALFDERWSQNQPDAALQKFVAAGHANFSWRWAVRRGGILRDYIFGMRELRSYASYLRRPNQSDFYLNRWANYLPSALRGWITRSVVQALLKLPLIDGLFRLLEAAAPAAPEVVADIRRSAPDLIVVSPGNMRFDEEIEYVKAGKVLGVPTAIVTLSWDNLTTKGLFHVKPDLLFCWNDAHAREAVEVHGIPASNVLKIGSMFFDKWFAAKSHISDRQAFCHKVGLDPHLPFFLYLGSSSNIANDESWLVEDILSALQSHPNAAINQVQLLVRPHPANSKNYLRLDGRQGLALWPKVGALPESDESQADFVDSVRLAVAAIGINTSGMIDNIILGKPCVAIVTERYKKTQDQAIHFGHLFRSGALEVVGDGSQCVAAMAALLDGDDKKCAAREEFVRAFARPYGLAHAAGDLGAVALEILAKNKKWSRQSQDQFLSALERVKSEFE</sequence>
<gene>
    <name evidence="1" type="ORF">A1355_11605</name>
</gene>
<dbReference type="Proteomes" id="UP000077628">
    <property type="component" value="Unassembled WGS sequence"/>
</dbReference>
<organism evidence="1 2">
    <name type="scientific">Methylomonas koyamae</name>
    <dbReference type="NCBI Taxonomy" id="702114"/>
    <lineage>
        <taxon>Bacteria</taxon>
        <taxon>Pseudomonadati</taxon>
        <taxon>Pseudomonadota</taxon>
        <taxon>Gammaproteobacteria</taxon>
        <taxon>Methylococcales</taxon>
        <taxon>Methylococcaceae</taxon>
        <taxon>Methylomonas</taxon>
    </lineage>
</organism>
<reference evidence="2" key="1">
    <citation type="submission" date="2016-03" db="EMBL/GenBank/DDBJ databases">
        <authorList>
            <person name="Heylen K."/>
            <person name="De Vos P."/>
            <person name="Vekeman B."/>
        </authorList>
    </citation>
    <scope>NUCLEOTIDE SEQUENCE [LARGE SCALE GENOMIC DNA]</scope>
    <source>
        <strain evidence="2">R-45383</strain>
    </source>
</reference>
<evidence type="ECO:0000313" key="1">
    <source>
        <dbReference type="EMBL" id="OAI14915.1"/>
    </source>
</evidence>
<evidence type="ECO:0000313" key="2">
    <source>
        <dbReference type="Proteomes" id="UP000077628"/>
    </source>
</evidence>
<dbReference type="SUPFAM" id="SSF53756">
    <property type="entry name" value="UDP-Glycosyltransferase/glycogen phosphorylase"/>
    <property type="match status" value="1"/>
</dbReference>
<comment type="caution">
    <text evidence="1">The sequence shown here is derived from an EMBL/GenBank/DDBJ whole genome shotgun (WGS) entry which is preliminary data.</text>
</comment>